<organism evidence="10 11">
    <name type="scientific">Staphylococcus massiliensis S46</name>
    <dbReference type="NCBI Taxonomy" id="1229783"/>
    <lineage>
        <taxon>Bacteria</taxon>
        <taxon>Bacillati</taxon>
        <taxon>Bacillota</taxon>
        <taxon>Bacilli</taxon>
        <taxon>Bacillales</taxon>
        <taxon>Staphylococcaceae</taxon>
        <taxon>Staphylococcus</taxon>
    </lineage>
</organism>
<reference evidence="10 11" key="1">
    <citation type="journal article" date="2013" name="Genome Announc.">
        <title>Genome Sequence of Staphylococcus massiliensis Strain S46, Isolated from the Surface of Healthy Human Skin.</title>
        <authorList>
            <person name="Srivastav R."/>
            <person name="Singh A."/>
            <person name="Jangir P.K."/>
            <person name="Kumari C."/>
            <person name="Muduli S."/>
            <person name="Sharma R."/>
        </authorList>
    </citation>
    <scope>NUCLEOTIDE SEQUENCE [LARGE SCALE GENOMIC DNA]</scope>
    <source>
        <strain evidence="10 11">S46</strain>
    </source>
</reference>
<evidence type="ECO:0000313" key="10">
    <source>
        <dbReference type="EMBL" id="EKU48177.1"/>
    </source>
</evidence>
<sequence>MKHKLHDLIYDPNVGNHYDSANQPLYYSSTYHQDTLNGQSDYDYARSGNPNRKHLESKLAKLENATYALAFNAGISAINALFLSFKAGDHFILPDDVYGGTYRLTQDILTRFNLSFTTVDQIDLSAIERAIQPNTKLIYIETPSNPLFKVTDIKAITSLAQSHDILTAVDNTFMTPLGQSPLALGADVVIHSATKFLGGHSDMIAGALMTNDKALHQDLYNVQNGTGSALSVYDCWVLSQHLKTFPLRFQQSVQHAEKVIAFLKSHPSVAHVYYPGNDSVHQQQASTNGAVFGFRLKHEDAYQTFVDHLSIPIVAVSLGGVETILSHPFTMSHASIPEPVRIARGITKGLFRLSVGLEDPDILIEDLNQALNEVTDDDVT</sequence>
<gene>
    <name evidence="10" type="ORF">C273_05707</name>
</gene>
<dbReference type="Gene3D" id="3.90.1150.10">
    <property type="entry name" value="Aspartate Aminotransferase, domain 1"/>
    <property type="match status" value="1"/>
</dbReference>
<evidence type="ECO:0000256" key="9">
    <source>
        <dbReference type="RuleBase" id="RU362118"/>
    </source>
</evidence>
<dbReference type="CDD" id="cd00614">
    <property type="entry name" value="CGS_like"/>
    <property type="match status" value="1"/>
</dbReference>
<keyword evidence="6" id="KW-0486">Methionine biosynthesis</keyword>
<dbReference type="GO" id="GO:0019346">
    <property type="term" value="P:transsulfuration"/>
    <property type="evidence" value="ECO:0007669"/>
    <property type="project" value="InterPro"/>
</dbReference>
<dbReference type="GO" id="GO:0009086">
    <property type="term" value="P:methionine biosynthetic process"/>
    <property type="evidence" value="ECO:0007669"/>
    <property type="project" value="UniProtKB-KW"/>
</dbReference>
<dbReference type="InterPro" id="IPR000277">
    <property type="entry name" value="Cys/Met-Metab_PyrdxlP-dep_enz"/>
</dbReference>
<evidence type="ECO:0000256" key="7">
    <source>
        <dbReference type="ARBA" id="ARBA00023239"/>
    </source>
</evidence>
<evidence type="ECO:0000256" key="3">
    <source>
        <dbReference type="ARBA" id="ARBA00012224"/>
    </source>
</evidence>
<dbReference type="PANTHER" id="PTHR11808:SF50">
    <property type="entry name" value="CYSTATHIONINE BETA-LYASE"/>
    <property type="match status" value="1"/>
</dbReference>
<comment type="cofactor">
    <cofactor evidence="1 9">
        <name>pyridoxal 5'-phosphate</name>
        <dbReference type="ChEBI" id="CHEBI:597326"/>
    </cofactor>
</comment>
<dbReference type="PANTHER" id="PTHR11808">
    <property type="entry name" value="TRANS-SULFURATION ENZYME FAMILY MEMBER"/>
    <property type="match status" value="1"/>
</dbReference>
<dbReference type="Gene3D" id="3.40.640.10">
    <property type="entry name" value="Type I PLP-dependent aspartate aminotransferase-like (Major domain)"/>
    <property type="match status" value="1"/>
</dbReference>
<name>K9B040_9STAP</name>
<comment type="caution">
    <text evidence="10">The sequence shown here is derived from an EMBL/GenBank/DDBJ whole genome shotgun (WGS) entry which is preliminary data.</text>
</comment>
<dbReference type="AlphaFoldDB" id="K9B040"/>
<evidence type="ECO:0000256" key="6">
    <source>
        <dbReference type="ARBA" id="ARBA00023167"/>
    </source>
</evidence>
<dbReference type="GO" id="GO:0005737">
    <property type="term" value="C:cytoplasm"/>
    <property type="evidence" value="ECO:0007669"/>
    <property type="project" value="TreeGrafter"/>
</dbReference>
<dbReference type="InterPro" id="IPR015422">
    <property type="entry name" value="PyrdxlP-dep_Trfase_small"/>
</dbReference>
<comment type="similarity">
    <text evidence="2 9">Belongs to the trans-sulfuration enzymes family.</text>
</comment>
<dbReference type="InterPro" id="IPR054542">
    <property type="entry name" value="Cys_met_metab_PP"/>
</dbReference>
<dbReference type="InterPro" id="IPR015424">
    <property type="entry name" value="PyrdxlP-dep_Trfase"/>
</dbReference>
<dbReference type="eggNOG" id="COG0626">
    <property type="taxonomic scope" value="Bacteria"/>
</dbReference>
<dbReference type="FunFam" id="3.40.640.10:FF:000009">
    <property type="entry name" value="Cystathionine gamma-synthase homolog"/>
    <property type="match status" value="1"/>
</dbReference>
<dbReference type="Proteomes" id="UP000009885">
    <property type="component" value="Unassembled WGS sequence"/>
</dbReference>
<evidence type="ECO:0000256" key="8">
    <source>
        <dbReference type="PIRSR" id="PIRSR001434-2"/>
    </source>
</evidence>
<feature type="modified residue" description="N6-(pyridoxal phosphate)lysine" evidence="8">
    <location>
        <position position="195"/>
    </location>
</feature>
<dbReference type="STRING" id="1229783.C273_05707"/>
<keyword evidence="4" id="KW-0028">Amino-acid biosynthesis</keyword>
<accession>K9B040</accession>
<keyword evidence="5 8" id="KW-0663">Pyridoxal phosphate</keyword>
<dbReference type="Pfam" id="PF01053">
    <property type="entry name" value="Cys_Met_Meta_PP"/>
    <property type="match status" value="1"/>
</dbReference>
<keyword evidence="11" id="KW-1185">Reference proteome</keyword>
<dbReference type="GO" id="GO:0030170">
    <property type="term" value="F:pyridoxal phosphate binding"/>
    <property type="evidence" value="ECO:0007669"/>
    <property type="project" value="InterPro"/>
</dbReference>
<proteinExistence type="inferred from homology"/>
<evidence type="ECO:0000256" key="4">
    <source>
        <dbReference type="ARBA" id="ARBA00022605"/>
    </source>
</evidence>
<protein>
    <recommendedName>
        <fullName evidence="3">cysteine-S-conjugate beta-lyase</fullName>
        <ecNumber evidence="3">4.4.1.13</ecNumber>
    </recommendedName>
</protein>
<dbReference type="SUPFAM" id="SSF53383">
    <property type="entry name" value="PLP-dependent transferases"/>
    <property type="match status" value="1"/>
</dbReference>
<dbReference type="InterPro" id="IPR015421">
    <property type="entry name" value="PyrdxlP-dep_Trfase_major"/>
</dbReference>
<dbReference type="EMBL" id="AMSQ01000007">
    <property type="protein sequence ID" value="EKU48177.1"/>
    <property type="molecule type" value="Genomic_DNA"/>
</dbReference>
<dbReference type="OrthoDB" id="9780685at2"/>
<evidence type="ECO:0000256" key="5">
    <source>
        <dbReference type="ARBA" id="ARBA00022898"/>
    </source>
</evidence>
<dbReference type="PATRIC" id="fig|1229783.3.peg.1152"/>
<keyword evidence="7 10" id="KW-0456">Lyase</keyword>
<evidence type="ECO:0000256" key="2">
    <source>
        <dbReference type="ARBA" id="ARBA00009077"/>
    </source>
</evidence>
<dbReference type="PROSITE" id="PS00868">
    <property type="entry name" value="CYS_MET_METAB_PP"/>
    <property type="match status" value="1"/>
</dbReference>
<dbReference type="RefSeq" id="WP_009383292.1">
    <property type="nucleotide sequence ID" value="NZ_AMSQ01000007.1"/>
</dbReference>
<dbReference type="EC" id="4.4.1.13" evidence="3"/>
<evidence type="ECO:0000313" key="11">
    <source>
        <dbReference type="Proteomes" id="UP000009885"/>
    </source>
</evidence>
<dbReference type="PIRSF" id="PIRSF001434">
    <property type="entry name" value="CGS"/>
    <property type="match status" value="1"/>
</dbReference>
<dbReference type="GO" id="GO:0047804">
    <property type="term" value="F:cysteine-S-conjugate beta-lyase activity"/>
    <property type="evidence" value="ECO:0007669"/>
    <property type="project" value="UniProtKB-EC"/>
</dbReference>
<evidence type="ECO:0000256" key="1">
    <source>
        <dbReference type="ARBA" id="ARBA00001933"/>
    </source>
</evidence>